<feature type="transmembrane region" description="Helical" evidence="6">
    <location>
        <begin position="303"/>
        <end position="320"/>
    </location>
</feature>
<evidence type="ECO:0000313" key="8">
    <source>
        <dbReference type="Proteomes" id="UP000486602"/>
    </source>
</evidence>
<dbReference type="Pfam" id="PF03739">
    <property type="entry name" value="LptF_LptG"/>
    <property type="match status" value="1"/>
</dbReference>
<keyword evidence="2" id="KW-1003">Cell membrane</keyword>
<dbReference type="PANTHER" id="PTHR33529:SF8">
    <property type="entry name" value="PERMEASE, YJGP_YJGQ FAMILY"/>
    <property type="match status" value="1"/>
</dbReference>
<keyword evidence="3 6" id="KW-0812">Transmembrane</keyword>
<keyword evidence="4 6" id="KW-1133">Transmembrane helix</keyword>
<keyword evidence="5 6" id="KW-0472">Membrane</keyword>
<feature type="transmembrane region" description="Helical" evidence="6">
    <location>
        <begin position="279"/>
        <end position="296"/>
    </location>
</feature>
<feature type="transmembrane region" description="Helical" evidence="6">
    <location>
        <begin position="100"/>
        <end position="118"/>
    </location>
</feature>
<evidence type="ECO:0000256" key="1">
    <source>
        <dbReference type="ARBA" id="ARBA00004651"/>
    </source>
</evidence>
<name>A0A7K3WPP9_9FLAO</name>
<gene>
    <name evidence="7" type="ORF">G3O08_04345</name>
</gene>
<evidence type="ECO:0000256" key="4">
    <source>
        <dbReference type="ARBA" id="ARBA00022989"/>
    </source>
</evidence>
<protein>
    <submittedName>
        <fullName evidence="7">YjgP/YjgQ family permease</fullName>
    </submittedName>
</protein>
<feature type="transmembrane region" description="Helical" evidence="6">
    <location>
        <begin position="53"/>
        <end position="79"/>
    </location>
</feature>
<evidence type="ECO:0000256" key="3">
    <source>
        <dbReference type="ARBA" id="ARBA00022692"/>
    </source>
</evidence>
<dbReference type="GO" id="GO:0015920">
    <property type="term" value="P:lipopolysaccharide transport"/>
    <property type="evidence" value="ECO:0007669"/>
    <property type="project" value="TreeGrafter"/>
</dbReference>
<dbReference type="AlphaFoldDB" id="A0A7K3WPP9"/>
<feature type="transmembrane region" description="Helical" evidence="6">
    <location>
        <begin position="332"/>
        <end position="354"/>
    </location>
</feature>
<accession>A0A7K3WPP9</accession>
<dbReference type="EMBL" id="JAAGVY010000005">
    <property type="protein sequence ID" value="NEN22735.1"/>
    <property type="molecule type" value="Genomic_DNA"/>
</dbReference>
<comment type="caution">
    <text evidence="7">The sequence shown here is derived from an EMBL/GenBank/DDBJ whole genome shotgun (WGS) entry which is preliminary data.</text>
</comment>
<feature type="transmembrane region" description="Helical" evidence="6">
    <location>
        <begin position="12"/>
        <end position="33"/>
    </location>
</feature>
<organism evidence="7 8">
    <name type="scientific">Cryomorpha ignava</name>
    <dbReference type="NCBI Taxonomy" id="101383"/>
    <lineage>
        <taxon>Bacteria</taxon>
        <taxon>Pseudomonadati</taxon>
        <taxon>Bacteroidota</taxon>
        <taxon>Flavobacteriia</taxon>
        <taxon>Flavobacteriales</taxon>
        <taxon>Cryomorphaceae</taxon>
        <taxon>Cryomorpha</taxon>
    </lineage>
</organism>
<evidence type="ECO:0000313" key="7">
    <source>
        <dbReference type="EMBL" id="NEN22735.1"/>
    </source>
</evidence>
<dbReference type="InterPro" id="IPR005495">
    <property type="entry name" value="LptG/LptF_permease"/>
</dbReference>
<proteinExistence type="predicted"/>
<dbReference type="RefSeq" id="WP_163283462.1">
    <property type="nucleotide sequence ID" value="NZ_JAAGVY010000005.1"/>
</dbReference>
<evidence type="ECO:0000256" key="2">
    <source>
        <dbReference type="ARBA" id="ARBA00022475"/>
    </source>
</evidence>
<evidence type="ECO:0000256" key="5">
    <source>
        <dbReference type="ARBA" id="ARBA00023136"/>
    </source>
</evidence>
<dbReference type="GO" id="GO:0043190">
    <property type="term" value="C:ATP-binding cassette (ABC) transporter complex"/>
    <property type="evidence" value="ECO:0007669"/>
    <property type="project" value="TreeGrafter"/>
</dbReference>
<dbReference type="PANTHER" id="PTHR33529">
    <property type="entry name" value="SLR0882 PROTEIN-RELATED"/>
    <property type="match status" value="1"/>
</dbReference>
<keyword evidence="8" id="KW-1185">Reference proteome</keyword>
<comment type="subcellular location">
    <subcellularLocation>
        <location evidence="1">Cell membrane</location>
        <topology evidence="1">Multi-pass membrane protein</topology>
    </subcellularLocation>
</comment>
<sequence>MKKLDLYIVKKFLGTFFFMLAVLMSIAVVFDISEKLEKFIKSDAPFLKIVFNYYVNFVFYYGNLFSSLVIFLSVLLFTSQLAQRTEIVAIFASGVSFKRFLYPYFLGATILFGVSLYFTHYQLPISNKTRLQFEEEYLNKQFRINDKNLHRQYAPNTIAYFESFSTINNIGYKFSIEKWDTDGKLKSKLLADRARFDSVSGKWEIENYYIRHFDDSLETIEQGRKMDTLLTLKPRDFGQRISVASTMGYKELTDFIDAERKKGSDKTVHYEIEKHQRTSYPFATYILTIIGVSIASRKKRGGIGINLAIGVLIAITYIFAMKVTTVAATNAGLNPLLAVWLPNIIYFIISIFVIRNAQK</sequence>
<evidence type="ECO:0000256" key="6">
    <source>
        <dbReference type="SAM" id="Phobius"/>
    </source>
</evidence>
<dbReference type="Proteomes" id="UP000486602">
    <property type="component" value="Unassembled WGS sequence"/>
</dbReference>
<reference evidence="7 8" key="1">
    <citation type="submission" date="2020-02" db="EMBL/GenBank/DDBJ databases">
        <title>Out from the shadows clarifying the taxonomy of the family Cryomorphaceae and related taxa by utilizing the GTDB taxonomic framework.</title>
        <authorList>
            <person name="Bowman J.P."/>
        </authorList>
    </citation>
    <scope>NUCLEOTIDE SEQUENCE [LARGE SCALE GENOMIC DNA]</scope>
    <source>
        <strain evidence="7 8">QSSC 1-22</strain>
    </source>
</reference>